<dbReference type="SUPFAM" id="SSF56112">
    <property type="entry name" value="Protein kinase-like (PK-like)"/>
    <property type="match status" value="1"/>
</dbReference>
<proteinExistence type="predicted"/>
<name>A0A9D1LWZ2_9FIRM</name>
<dbReference type="PANTHER" id="PTHR24348:SF22">
    <property type="entry name" value="NON-SPECIFIC SERINE_THREONINE PROTEIN KINASE"/>
    <property type="match status" value="1"/>
</dbReference>
<keyword evidence="4 5" id="KW-0067">ATP-binding</keyword>
<dbReference type="EMBL" id="DVNG01000019">
    <property type="protein sequence ID" value="HIU49645.1"/>
    <property type="molecule type" value="Genomic_DNA"/>
</dbReference>
<evidence type="ECO:0000256" key="1">
    <source>
        <dbReference type="ARBA" id="ARBA00022679"/>
    </source>
</evidence>
<keyword evidence="2 5" id="KW-0547">Nucleotide-binding</keyword>
<feature type="compositionally biased region" description="Basic and acidic residues" evidence="6">
    <location>
        <begin position="364"/>
        <end position="375"/>
    </location>
</feature>
<keyword evidence="1" id="KW-0808">Transferase</keyword>
<feature type="domain" description="Protein kinase" evidence="7">
    <location>
        <begin position="11"/>
        <end position="298"/>
    </location>
</feature>
<feature type="binding site" evidence="5">
    <location>
        <position position="42"/>
    </location>
    <ligand>
        <name>ATP</name>
        <dbReference type="ChEBI" id="CHEBI:30616"/>
    </ligand>
</feature>
<protein>
    <submittedName>
        <fullName evidence="8">Serine/threonine protein kinase</fullName>
    </submittedName>
</protein>
<dbReference type="Pfam" id="PF00069">
    <property type="entry name" value="Pkinase"/>
    <property type="match status" value="1"/>
</dbReference>
<dbReference type="PANTHER" id="PTHR24348">
    <property type="entry name" value="SERINE/THREONINE-PROTEIN KINASE UNC-51-RELATED"/>
    <property type="match status" value="1"/>
</dbReference>
<dbReference type="GO" id="GO:0005776">
    <property type="term" value="C:autophagosome"/>
    <property type="evidence" value="ECO:0007669"/>
    <property type="project" value="TreeGrafter"/>
</dbReference>
<evidence type="ECO:0000259" key="7">
    <source>
        <dbReference type="PROSITE" id="PS50011"/>
    </source>
</evidence>
<evidence type="ECO:0000256" key="3">
    <source>
        <dbReference type="ARBA" id="ARBA00022777"/>
    </source>
</evidence>
<dbReference type="GO" id="GO:0000407">
    <property type="term" value="C:phagophore assembly site"/>
    <property type="evidence" value="ECO:0007669"/>
    <property type="project" value="TreeGrafter"/>
</dbReference>
<reference evidence="8" key="1">
    <citation type="submission" date="2020-10" db="EMBL/GenBank/DDBJ databases">
        <authorList>
            <person name="Gilroy R."/>
        </authorList>
    </citation>
    <scope>NUCLEOTIDE SEQUENCE</scope>
    <source>
        <strain evidence="8">ChiGjej1B1-1684</strain>
    </source>
</reference>
<keyword evidence="8" id="KW-0723">Serine/threonine-protein kinase</keyword>
<evidence type="ECO:0000256" key="6">
    <source>
        <dbReference type="SAM" id="MobiDB-lite"/>
    </source>
</evidence>
<gene>
    <name evidence="8" type="ORF">IAD22_01350</name>
</gene>
<feature type="region of interest" description="Disordered" evidence="6">
    <location>
        <begin position="346"/>
        <end position="375"/>
    </location>
</feature>
<dbReference type="PROSITE" id="PS00108">
    <property type="entry name" value="PROTEIN_KINASE_ST"/>
    <property type="match status" value="1"/>
</dbReference>
<comment type="caution">
    <text evidence="8">The sequence shown here is derived from an EMBL/GenBank/DDBJ whole genome shotgun (WGS) entry which is preliminary data.</text>
</comment>
<keyword evidence="3 8" id="KW-0418">Kinase</keyword>
<dbReference type="SMART" id="SM00220">
    <property type="entry name" value="S_TKc"/>
    <property type="match status" value="1"/>
</dbReference>
<dbReference type="InterPro" id="IPR045269">
    <property type="entry name" value="Atg1-like"/>
</dbReference>
<dbReference type="GO" id="GO:0005524">
    <property type="term" value="F:ATP binding"/>
    <property type="evidence" value="ECO:0007669"/>
    <property type="project" value="UniProtKB-UniRule"/>
</dbReference>
<evidence type="ECO:0000256" key="2">
    <source>
        <dbReference type="ARBA" id="ARBA00022741"/>
    </source>
</evidence>
<accession>A0A9D1LWZ2</accession>
<dbReference type="Gene3D" id="1.10.510.10">
    <property type="entry name" value="Transferase(Phosphotransferase) domain 1"/>
    <property type="match status" value="1"/>
</dbReference>
<dbReference type="GO" id="GO:0005829">
    <property type="term" value="C:cytosol"/>
    <property type="evidence" value="ECO:0007669"/>
    <property type="project" value="TreeGrafter"/>
</dbReference>
<evidence type="ECO:0000313" key="8">
    <source>
        <dbReference type="EMBL" id="HIU49645.1"/>
    </source>
</evidence>
<evidence type="ECO:0000256" key="5">
    <source>
        <dbReference type="PROSITE-ProRule" id="PRU10141"/>
    </source>
</evidence>
<dbReference type="PROSITE" id="PS00107">
    <property type="entry name" value="PROTEIN_KINASE_ATP"/>
    <property type="match status" value="1"/>
</dbReference>
<dbReference type="InterPro" id="IPR008271">
    <property type="entry name" value="Ser/Thr_kinase_AS"/>
</dbReference>
<dbReference type="GO" id="GO:0016020">
    <property type="term" value="C:membrane"/>
    <property type="evidence" value="ECO:0007669"/>
    <property type="project" value="TreeGrafter"/>
</dbReference>
<organism evidence="8 9">
    <name type="scientific">Candidatus Limousia pullorum</name>
    <dbReference type="NCBI Taxonomy" id="2840860"/>
    <lineage>
        <taxon>Bacteria</taxon>
        <taxon>Bacillati</taxon>
        <taxon>Bacillota</taxon>
        <taxon>Clostridia</taxon>
        <taxon>Eubacteriales</taxon>
        <taxon>Oscillospiraceae</taxon>
        <taxon>Oscillospiraceae incertae sedis</taxon>
        <taxon>Candidatus Limousia</taxon>
    </lineage>
</organism>
<reference evidence="8" key="2">
    <citation type="journal article" date="2021" name="PeerJ">
        <title>Extensive microbial diversity within the chicken gut microbiome revealed by metagenomics and culture.</title>
        <authorList>
            <person name="Gilroy R."/>
            <person name="Ravi A."/>
            <person name="Getino M."/>
            <person name="Pursley I."/>
            <person name="Horton D.L."/>
            <person name="Alikhan N.F."/>
            <person name="Baker D."/>
            <person name="Gharbi K."/>
            <person name="Hall N."/>
            <person name="Watson M."/>
            <person name="Adriaenssens E.M."/>
            <person name="Foster-Nyarko E."/>
            <person name="Jarju S."/>
            <person name="Secka A."/>
            <person name="Antonio M."/>
            <person name="Oren A."/>
            <person name="Chaudhuri R.R."/>
            <person name="La Ragione R."/>
            <person name="Hildebrand F."/>
            <person name="Pallen M.J."/>
        </authorList>
    </citation>
    <scope>NUCLEOTIDE SEQUENCE</scope>
    <source>
        <strain evidence="8">ChiGjej1B1-1684</strain>
    </source>
</reference>
<evidence type="ECO:0000256" key="4">
    <source>
        <dbReference type="ARBA" id="ARBA00022840"/>
    </source>
</evidence>
<dbReference type="PROSITE" id="PS50011">
    <property type="entry name" value="PROTEIN_KINASE_DOM"/>
    <property type="match status" value="1"/>
</dbReference>
<feature type="compositionally biased region" description="Basic and acidic residues" evidence="6">
    <location>
        <begin position="348"/>
        <end position="357"/>
    </location>
</feature>
<dbReference type="InterPro" id="IPR000719">
    <property type="entry name" value="Prot_kinase_dom"/>
</dbReference>
<dbReference type="AlphaFoldDB" id="A0A9D1LWZ2"/>
<dbReference type="InterPro" id="IPR017441">
    <property type="entry name" value="Protein_kinase_ATP_BS"/>
</dbReference>
<dbReference type="Gene3D" id="3.30.200.20">
    <property type="entry name" value="Phosphorylase Kinase, domain 1"/>
    <property type="match status" value="1"/>
</dbReference>
<sequence>MGWKRELWPEWEIESVIGSGAYGDVYKIRRQDIGGVYYAALKVISIPRDEDEINQLRNANMSDEQIARYYRRFVNDLSREFSVMEKLKGNTNIVSYEDHKIIEHKVGFGWDVLIRMELLMPLPAYLQHHEFGEAETIKLGIDICNALKICQCENIIHRDIKPGNIFVTSHGDFKLGDFSVALTNHNTTGGSPKGTYTFMAPEVYYGKKYDNTIDIYSLGLILYKMLNRGRLPFLPLPPQTITHEMVEQANYKRLCGAVLPRPIDASIGMSNIIMKACAYYPNKRYRNAGEFLSALEFCRHAQGPMSVSRQVSQCVKNIVETLCYTENEAVNPNEVNRGYFRENSVIEDSEKTERKENNGPAKKTMKDFFVKGGDL</sequence>
<dbReference type="CDD" id="cd14014">
    <property type="entry name" value="STKc_PknB_like"/>
    <property type="match status" value="1"/>
</dbReference>
<dbReference type="GO" id="GO:0004674">
    <property type="term" value="F:protein serine/threonine kinase activity"/>
    <property type="evidence" value="ECO:0007669"/>
    <property type="project" value="UniProtKB-KW"/>
</dbReference>
<dbReference type="Proteomes" id="UP000824118">
    <property type="component" value="Unassembled WGS sequence"/>
</dbReference>
<dbReference type="InterPro" id="IPR011009">
    <property type="entry name" value="Kinase-like_dom_sf"/>
</dbReference>
<evidence type="ECO:0000313" key="9">
    <source>
        <dbReference type="Proteomes" id="UP000824118"/>
    </source>
</evidence>